<gene>
    <name evidence="1" type="ORF">IFM12276_49480</name>
</gene>
<reference evidence="1 2" key="1">
    <citation type="submission" date="2022-11" db="EMBL/GenBank/DDBJ databases">
        <title>Genome Sequencing of Nocardia sp. ON39_IFM12276 and assembly.</title>
        <authorList>
            <person name="Shimojima M."/>
            <person name="Toyokawa M."/>
            <person name="Uesaka K."/>
        </authorList>
    </citation>
    <scope>NUCLEOTIDE SEQUENCE [LARGE SCALE GENOMIC DNA]</scope>
    <source>
        <strain evidence="1 2">IFM 12276</strain>
    </source>
</reference>
<sequence>MSQLSGTSAHGGRWFDFAGIDETFADAMDPVSIGRVRVMLIAISGDAEHTPLAGAWPMDRTVIRAAQQSPEPSRDKLVYAR</sequence>
<keyword evidence="2" id="KW-1185">Reference proteome</keyword>
<protein>
    <submittedName>
        <fullName evidence="1">Uncharacterized protein</fullName>
    </submittedName>
</protein>
<organism evidence="1 2">
    <name type="scientific">Nocardia sputorum</name>
    <dbReference type="NCBI Taxonomy" id="2984338"/>
    <lineage>
        <taxon>Bacteria</taxon>
        <taxon>Bacillati</taxon>
        <taxon>Actinomycetota</taxon>
        <taxon>Actinomycetes</taxon>
        <taxon>Mycobacteriales</taxon>
        <taxon>Nocardiaceae</taxon>
        <taxon>Nocardia</taxon>
    </lineage>
</organism>
<accession>A0ABN6U9U5</accession>
<dbReference type="EMBL" id="AP026978">
    <property type="protein sequence ID" value="BDU01920.1"/>
    <property type="molecule type" value="Genomic_DNA"/>
</dbReference>
<name>A0ABN6U9U5_9NOCA</name>
<evidence type="ECO:0000313" key="2">
    <source>
        <dbReference type="Proteomes" id="UP001317870"/>
    </source>
</evidence>
<evidence type="ECO:0000313" key="1">
    <source>
        <dbReference type="EMBL" id="BDU01920.1"/>
    </source>
</evidence>
<proteinExistence type="predicted"/>
<dbReference type="Proteomes" id="UP001317870">
    <property type="component" value="Chromosome"/>
</dbReference>